<proteinExistence type="predicted"/>
<keyword evidence="2" id="KW-1185">Reference proteome</keyword>
<evidence type="ECO:0000313" key="1">
    <source>
        <dbReference type="EMBL" id="GAA4269503.1"/>
    </source>
</evidence>
<sequence length="102" mass="11449">MFIATNIQASFEEMKTGGRNIYLSFSGQVENSNNNCFYLFGTLNDAPPTGTNDDLDLQNETNTVINIGKCIHISQNNNNHVYNAKTLGNFGEFININFSRIY</sequence>
<reference evidence="2" key="1">
    <citation type="journal article" date="2019" name="Int. J. Syst. Evol. Microbiol.">
        <title>The Global Catalogue of Microorganisms (GCM) 10K type strain sequencing project: providing services to taxonomists for standard genome sequencing and annotation.</title>
        <authorList>
            <consortium name="The Broad Institute Genomics Platform"/>
            <consortium name="The Broad Institute Genome Sequencing Center for Infectious Disease"/>
            <person name="Wu L."/>
            <person name="Ma J."/>
        </authorList>
    </citation>
    <scope>NUCLEOTIDE SEQUENCE [LARGE SCALE GENOMIC DNA]</scope>
    <source>
        <strain evidence="2">JCM 17452</strain>
    </source>
</reference>
<protein>
    <submittedName>
        <fullName evidence="1">Uncharacterized protein</fullName>
    </submittedName>
</protein>
<gene>
    <name evidence="1" type="ORF">GCM10022257_16040</name>
</gene>
<dbReference type="Proteomes" id="UP001500027">
    <property type="component" value="Unassembled WGS sequence"/>
</dbReference>
<evidence type="ECO:0000313" key="2">
    <source>
        <dbReference type="Proteomes" id="UP001500027"/>
    </source>
</evidence>
<name>A0ABP8EBA0_9FLAO</name>
<dbReference type="EMBL" id="BAABAV010000001">
    <property type="protein sequence ID" value="GAA4269503.1"/>
    <property type="molecule type" value="Genomic_DNA"/>
</dbReference>
<comment type="caution">
    <text evidence="1">The sequence shown here is derived from an EMBL/GenBank/DDBJ whole genome shotgun (WGS) entry which is preliminary data.</text>
</comment>
<dbReference type="RefSeq" id="WP_139000590.1">
    <property type="nucleotide sequence ID" value="NZ_BAABAV010000001.1"/>
</dbReference>
<accession>A0ABP8EBA0</accession>
<organism evidence="1 2">
    <name type="scientific">Hyunsoonleella aestuarii</name>
    <dbReference type="NCBI Taxonomy" id="912802"/>
    <lineage>
        <taxon>Bacteria</taxon>
        <taxon>Pseudomonadati</taxon>
        <taxon>Bacteroidota</taxon>
        <taxon>Flavobacteriia</taxon>
        <taxon>Flavobacteriales</taxon>
        <taxon>Flavobacteriaceae</taxon>
    </lineage>
</organism>